<evidence type="ECO:0000313" key="2">
    <source>
        <dbReference type="Proteomes" id="UP000007798"/>
    </source>
</evidence>
<organism evidence="1 2">
    <name type="scientific">Drosophila willistoni</name>
    <name type="common">Fruit fly</name>
    <dbReference type="NCBI Taxonomy" id="7260"/>
    <lineage>
        <taxon>Eukaryota</taxon>
        <taxon>Metazoa</taxon>
        <taxon>Ecdysozoa</taxon>
        <taxon>Arthropoda</taxon>
        <taxon>Hexapoda</taxon>
        <taxon>Insecta</taxon>
        <taxon>Pterygota</taxon>
        <taxon>Neoptera</taxon>
        <taxon>Endopterygota</taxon>
        <taxon>Diptera</taxon>
        <taxon>Brachycera</taxon>
        <taxon>Muscomorpha</taxon>
        <taxon>Ephydroidea</taxon>
        <taxon>Drosophilidae</taxon>
        <taxon>Drosophila</taxon>
        <taxon>Sophophora</taxon>
    </lineage>
</organism>
<gene>
    <name evidence="1" type="primary">Dwil\GK27416</name>
    <name evidence="1" type="ORF">Dwil_GK27416</name>
</gene>
<sequence length="50" mass="5398">MYLHLHDCCCCCCCCISNRMRISIQGLTGCIGPGHACCLPVGLSACRHHC</sequence>
<evidence type="ECO:0000313" key="1">
    <source>
        <dbReference type="EMBL" id="KRF99723.1"/>
    </source>
</evidence>
<dbReference type="Proteomes" id="UP000007798">
    <property type="component" value="Unassembled WGS sequence"/>
</dbReference>
<protein>
    <submittedName>
        <fullName evidence="1">Uncharacterized protein</fullName>
    </submittedName>
</protein>
<reference evidence="1 2" key="1">
    <citation type="journal article" date="2007" name="Nature">
        <title>Evolution of genes and genomes on the Drosophila phylogeny.</title>
        <authorList>
            <consortium name="Drosophila 12 Genomes Consortium"/>
            <person name="Clark A.G."/>
            <person name="Eisen M.B."/>
            <person name="Smith D.R."/>
            <person name="Bergman C.M."/>
            <person name="Oliver B."/>
            <person name="Markow T.A."/>
            <person name="Kaufman T.C."/>
            <person name="Kellis M."/>
            <person name="Gelbart W."/>
            <person name="Iyer V.N."/>
            <person name="Pollard D.A."/>
            <person name="Sackton T.B."/>
            <person name="Larracuente A.M."/>
            <person name="Singh N.D."/>
            <person name="Abad J.P."/>
            <person name="Abt D.N."/>
            <person name="Adryan B."/>
            <person name="Aguade M."/>
            <person name="Akashi H."/>
            <person name="Anderson W.W."/>
            <person name="Aquadro C.F."/>
            <person name="Ardell D.H."/>
            <person name="Arguello R."/>
            <person name="Artieri C.G."/>
            <person name="Barbash D.A."/>
            <person name="Barker D."/>
            <person name="Barsanti P."/>
            <person name="Batterham P."/>
            <person name="Batzoglou S."/>
            <person name="Begun D."/>
            <person name="Bhutkar A."/>
            <person name="Blanco E."/>
            <person name="Bosak S.A."/>
            <person name="Bradley R.K."/>
            <person name="Brand A.D."/>
            <person name="Brent M.R."/>
            <person name="Brooks A.N."/>
            <person name="Brown R.H."/>
            <person name="Butlin R.K."/>
            <person name="Caggese C."/>
            <person name="Calvi B.R."/>
            <person name="Bernardo de Carvalho A."/>
            <person name="Caspi A."/>
            <person name="Castrezana S."/>
            <person name="Celniker S.E."/>
            <person name="Chang J.L."/>
            <person name="Chapple C."/>
            <person name="Chatterji S."/>
            <person name="Chinwalla A."/>
            <person name="Civetta A."/>
            <person name="Clifton S.W."/>
            <person name="Comeron J.M."/>
            <person name="Costello J.C."/>
            <person name="Coyne J.A."/>
            <person name="Daub J."/>
            <person name="David R.G."/>
            <person name="Delcher A.L."/>
            <person name="Delehaunty K."/>
            <person name="Do C.B."/>
            <person name="Ebling H."/>
            <person name="Edwards K."/>
            <person name="Eickbush T."/>
            <person name="Evans J.D."/>
            <person name="Filipski A."/>
            <person name="Findeiss S."/>
            <person name="Freyhult E."/>
            <person name="Fulton L."/>
            <person name="Fulton R."/>
            <person name="Garcia A.C."/>
            <person name="Gardiner A."/>
            <person name="Garfield D.A."/>
            <person name="Garvin B.E."/>
            <person name="Gibson G."/>
            <person name="Gilbert D."/>
            <person name="Gnerre S."/>
            <person name="Godfrey J."/>
            <person name="Good R."/>
            <person name="Gotea V."/>
            <person name="Gravely B."/>
            <person name="Greenberg A.J."/>
            <person name="Griffiths-Jones S."/>
            <person name="Gross S."/>
            <person name="Guigo R."/>
            <person name="Gustafson E.A."/>
            <person name="Haerty W."/>
            <person name="Hahn M.W."/>
            <person name="Halligan D.L."/>
            <person name="Halpern A.L."/>
            <person name="Halter G.M."/>
            <person name="Han M.V."/>
            <person name="Heger A."/>
            <person name="Hillier L."/>
            <person name="Hinrichs A.S."/>
            <person name="Holmes I."/>
            <person name="Hoskins R.A."/>
            <person name="Hubisz M.J."/>
            <person name="Hultmark D."/>
            <person name="Huntley M.A."/>
            <person name="Jaffe D.B."/>
            <person name="Jagadeeshan S."/>
            <person name="Jeck W.R."/>
            <person name="Johnson J."/>
            <person name="Jones C.D."/>
            <person name="Jordan W.C."/>
            <person name="Karpen G.H."/>
            <person name="Kataoka E."/>
            <person name="Keightley P.D."/>
            <person name="Kheradpour P."/>
            <person name="Kirkness E.F."/>
            <person name="Koerich L.B."/>
            <person name="Kristiansen K."/>
            <person name="Kudrna D."/>
            <person name="Kulathinal R.J."/>
            <person name="Kumar S."/>
            <person name="Kwok R."/>
            <person name="Lander E."/>
            <person name="Langley C.H."/>
            <person name="Lapoint R."/>
            <person name="Lazzaro B.P."/>
            <person name="Lee S.J."/>
            <person name="Levesque L."/>
            <person name="Li R."/>
            <person name="Lin C.F."/>
            <person name="Lin M.F."/>
            <person name="Lindblad-Toh K."/>
            <person name="Llopart A."/>
            <person name="Long M."/>
            <person name="Low L."/>
            <person name="Lozovsky E."/>
            <person name="Lu J."/>
            <person name="Luo M."/>
            <person name="Machado C.A."/>
            <person name="Makalowski W."/>
            <person name="Marzo M."/>
            <person name="Matsuda M."/>
            <person name="Matzkin L."/>
            <person name="McAllister B."/>
            <person name="McBride C.S."/>
            <person name="McKernan B."/>
            <person name="McKernan K."/>
            <person name="Mendez-Lago M."/>
            <person name="Minx P."/>
            <person name="Mollenhauer M.U."/>
            <person name="Montooth K."/>
            <person name="Mount S.M."/>
            <person name="Mu X."/>
            <person name="Myers E."/>
            <person name="Negre B."/>
            <person name="Newfeld S."/>
            <person name="Nielsen R."/>
            <person name="Noor M.A."/>
            <person name="O'Grady P."/>
            <person name="Pachter L."/>
            <person name="Papaceit M."/>
            <person name="Parisi M.J."/>
            <person name="Parisi M."/>
            <person name="Parts L."/>
            <person name="Pedersen J.S."/>
            <person name="Pesole G."/>
            <person name="Phillippy A.M."/>
            <person name="Ponting C.P."/>
            <person name="Pop M."/>
            <person name="Porcelli D."/>
            <person name="Powell J.R."/>
            <person name="Prohaska S."/>
            <person name="Pruitt K."/>
            <person name="Puig M."/>
            <person name="Quesneville H."/>
            <person name="Ram K.R."/>
            <person name="Rand D."/>
            <person name="Rasmussen M.D."/>
            <person name="Reed L.K."/>
            <person name="Reenan R."/>
            <person name="Reily A."/>
            <person name="Remington K.A."/>
            <person name="Rieger T.T."/>
            <person name="Ritchie M.G."/>
            <person name="Robin C."/>
            <person name="Rogers Y.H."/>
            <person name="Rohde C."/>
            <person name="Rozas J."/>
            <person name="Rubenfield M.J."/>
            <person name="Ruiz A."/>
            <person name="Russo S."/>
            <person name="Salzberg S.L."/>
            <person name="Sanchez-Gracia A."/>
            <person name="Saranga D.J."/>
            <person name="Sato H."/>
            <person name="Schaeffer S.W."/>
            <person name="Schatz M.C."/>
            <person name="Schlenke T."/>
            <person name="Schwartz R."/>
            <person name="Segarra C."/>
            <person name="Singh R.S."/>
            <person name="Sirot L."/>
            <person name="Sirota M."/>
            <person name="Sisneros N.B."/>
            <person name="Smith C.D."/>
            <person name="Smith T.F."/>
            <person name="Spieth J."/>
            <person name="Stage D.E."/>
            <person name="Stark A."/>
            <person name="Stephan W."/>
            <person name="Strausberg R.L."/>
            <person name="Strempel S."/>
            <person name="Sturgill D."/>
            <person name="Sutton G."/>
            <person name="Sutton G.G."/>
            <person name="Tao W."/>
            <person name="Teichmann S."/>
            <person name="Tobari Y.N."/>
            <person name="Tomimura Y."/>
            <person name="Tsolas J.M."/>
            <person name="Valente V.L."/>
            <person name="Venter E."/>
            <person name="Venter J.C."/>
            <person name="Vicario S."/>
            <person name="Vieira F.G."/>
            <person name="Vilella A.J."/>
            <person name="Villasante A."/>
            <person name="Walenz B."/>
            <person name="Wang J."/>
            <person name="Wasserman M."/>
            <person name="Watts T."/>
            <person name="Wilson D."/>
            <person name="Wilson R.K."/>
            <person name="Wing R.A."/>
            <person name="Wolfner M.F."/>
            <person name="Wong A."/>
            <person name="Wong G.K."/>
            <person name="Wu C.I."/>
            <person name="Wu G."/>
            <person name="Yamamoto D."/>
            <person name="Yang H.P."/>
            <person name="Yang S.P."/>
            <person name="Yorke J.A."/>
            <person name="Yoshida K."/>
            <person name="Zdobnov E."/>
            <person name="Zhang P."/>
            <person name="Zhang Y."/>
            <person name="Zimin A.V."/>
            <person name="Baldwin J."/>
            <person name="Abdouelleil A."/>
            <person name="Abdulkadir J."/>
            <person name="Abebe A."/>
            <person name="Abera B."/>
            <person name="Abreu J."/>
            <person name="Acer S.C."/>
            <person name="Aftuck L."/>
            <person name="Alexander A."/>
            <person name="An P."/>
            <person name="Anderson E."/>
            <person name="Anderson S."/>
            <person name="Arachi H."/>
            <person name="Azer M."/>
            <person name="Bachantsang P."/>
            <person name="Barry A."/>
            <person name="Bayul T."/>
            <person name="Berlin A."/>
            <person name="Bessette D."/>
            <person name="Bloom T."/>
            <person name="Blye J."/>
            <person name="Boguslavskiy L."/>
            <person name="Bonnet C."/>
            <person name="Boukhgalter B."/>
            <person name="Bourzgui I."/>
            <person name="Brown A."/>
            <person name="Cahill P."/>
            <person name="Channer S."/>
            <person name="Cheshatsang Y."/>
            <person name="Chuda L."/>
            <person name="Citroen M."/>
            <person name="Collymore A."/>
            <person name="Cooke P."/>
            <person name="Costello M."/>
            <person name="D'Aco K."/>
            <person name="Daza R."/>
            <person name="De Haan G."/>
            <person name="DeGray S."/>
            <person name="DeMaso C."/>
            <person name="Dhargay N."/>
            <person name="Dooley K."/>
            <person name="Dooley E."/>
            <person name="Doricent M."/>
            <person name="Dorje P."/>
            <person name="Dorjee K."/>
            <person name="Dupes A."/>
            <person name="Elong R."/>
            <person name="Falk J."/>
            <person name="Farina A."/>
            <person name="Faro S."/>
            <person name="Ferguson D."/>
            <person name="Fisher S."/>
            <person name="Foley C.D."/>
            <person name="Franke A."/>
            <person name="Friedrich D."/>
            <person name="Gadbois L."/>
            <person name="Gearin G."/>
            <person name="Gearin C.R."/>
            <person name="Giannoukos G."/>
            <person name="Goode T."/>
            <person name="Graham J."/>
            <person name="Grandbois E."/>
            <person name="Grewal S."/>
            <person name="Gyaltsen K."/>
            <person name="Hafez N."/>
            <person name="Hagos B."/>
            <person name="Hall J."/>
            <person name="Henson C."/>
            <person name="Hollinger A."/>
            <person name="Honan T."/>
            <person name="Huard M.D."/>
            <person name="Hughes L."/>
            <person name="Hurhula B."/>
            <person name="Husby M.E."/>
            <person name="Kamat A."/>
            <person name="Kanga B."/>
            <person name="Kashin S."/>
            <person name="Khazanovich D."/>
            <person name="Kisner P."/>
            <person name="Lance K."/>
            <person name="Lara M."/>
            <person name="Lee W."/>
            <person name="Lennon N."/>
            <person name="Letendre F."/>
            <person name="LeVine R."/>
            <person name="Lipovsky A."/>
            <person name="Liu X."/>
            <person name="Liu J."/>
            <person name="Liu S."/>
            <person name="Lokyitsang T."/>
            <person name="Lokyitsang Y."/>
            <person name="Lubonja R."/>
            <person name="Lui A."/>
            <person name="MacDonald P."/>
            <person name="Magnisalis V."/>
            <person name="Maru K."/>
            <person name="Matthews C."/>
            <person name="McCusker W."/>
            <person name="McDonough S."/>
            <person name="Mehta T."/>
            <person name="Meldrim J."/>
            <person name="Meneus L."/>
            <person name="Mihai O."/>
            <person name="Mihalev A."/>
            <person name="Mihova T."/>
            <person name="Mittelman R."/>
            <person name="Mlenga V."/>
            <person name="Montmayeur A."/>
            <person name="Mulrain L."/>
            <person name="Navidi A."/>
            <person name="Naylor J."/>
            <person name="Negash T."/>
            <person name="Nguyen T."/>
            <person name="Nguyen N."/>
            <person name="Nicol R."/>
            <person name="Norbu C."/>
            <person name="Norbu N."/>
            <person name="Novod N."/>
            <person name="O'Neill B."/>
            <person name="Osman S."/>
            <person name="Markiewicz E."/>
            <person name="Oyono O.L."/>
            <person name="Patti C."/>
            <person name="Phunkhang P."/>
            <person name="Pierre F."/>
            <person name="Priest M."/>
            <person name="Raghuraman S."/>
            <person name="Rege F."/>
            <person name="Reyes R."/>
            <person name="Rise C."/>
            <person name="Rogov P."/>
            <person name="Ross K."/>
            <person name="Ryan E."/>
            <person name="Settipalli S."/>
            <person name="Shea T."/>
            <person name="Sherpa N."/>
            <person name="Shi L."/>
            <person name="Shih D."/>
            <person name="Sparrow T."/>
            <person name="Spaulding J."/>
            <person name="Stalker J."/>
            <person name="Stange-Thomann N."/>
            <person name="Stavropoulos S."/>
            <person name="Stone C."/>
            <person name="Strader C."/>
            <person name="Tesfaye S."/>
            <person name="Thomson T."/>
            <person name="Thoulutsang Y."/>
            <person name="Thoulutsang D."/>
            <person name="Topham K."/>
            <person name="Topping I."/>
            <person name="Tsamla T."/>
            <person name="Vassiliev H."/>
            <person name="Vo A."/>
            <person name="Wangchuk T."/>
            <person name="Wangdi T."/>
            <person name="Weiand M."/>
            <person name="Wilkinson J."/>
            <person name="Wilson A."/>
            <person name="Yadav S."/>
            <person name="Young G."/>
            <person name="Yu Q."/>
            <person name="Zembek L."/>
            <person name="Zhong D."/>
            <person name="Zimmer A."/>
            <person name="Zwirko Z."/>
            <person name="Jaffe D.B."/>
            <person name="Alvarez P."/>
            <person name="Brockman W."/>
            <person name="Butler J."/>
            <person name="Chin C."/>
            <person name="Gnerre S."/>
            <person name="Grabherr M."/>
            <person name="Kleber M."/>
            <person name="Mauceli E."/>
            <person name="MacCallum I."/>
        </authorList>
    </citation>
    <scope>NUCLEOTIDE SEQUENCE [LARGE SCALE GENOMIC DNA]</scope>
    <source>
        <strain evidence="2">Tucson 14030-0811.24</strain>
    </source>
</reference>
<dbReference type="AlphaFoldDB" id="A0A0Q9WUH8"/>
<keyword evidence="2" id="KW-1185">Reference proteome</keyword>
<proteinExistence type="predicted"/>
<dbReference type="EMBL" id="CH964251">
    <property type="protein sequence ID" value="KRF99723.1"/>
    <property type="molecule type" value="Genomic_DNA"/>
</dbReference>
<accession>A0A0Q9WUH8</accession>
<name>A0A0Q9WUH8_DROWI</name>
<dbReference type="InParanoid" id="A0A0Q9WUH8"/>